<name>A0A971IDA5_9BIFI</name>
<evidence type="ECO:0000313" key="3">
    <source>
        <dbReference type="EMBL" id="NLT80224.1"/>
    </source>
</evidence>
<dbReference type="RefSeq" id="WP_273174332.1">
    <property type="nucleotide sequence ID" value="NZ_JAAXZR010000026.1"/>
</dbReference>
<dbReference type="AlphaFoldDB" id="A0A971IDA5"/>
<protein>
    <recommendedName>
        <fullName evidence="5">Cell surface protein</fullName>
    </recommendedName>
</protein>
<evidence type="ECO:0000256" key="1">
    <source>
        <dbReference type="SAM" id="MobiDB-lite"/>
    </source>
</evidence>
<comment type="caution">
    <text evidence="3">The sequence shown here is derived from an EMBL/GenBank/DDBJ whole genome shotgun (WGS) entry which is preliminary data.</text>
</comment>
<evidence type="ECO:0000256" key="2">
    <source>
        <dbReference type="SAM" id="SignalP"/>
    </source>
</evidence>
<sequence length="251" mass="26689">MFMLLAGVLVVLPVEDAVAAESSGYGPDGYFSKLSDGARPVVDNETGTPNSPAANGDTNTRGIMFGETNASSTNDNRTLTGIYKTLAKGPVDTEVLSFQPATTGNWHKSSTTKVLDGEALLWADEVVTKNFDYSSRNTFDFSASSKSTIATKSSDVGENNYSSFEKQQLRVDPVEGVCTGTPCKSGSESNSPASSKGSYLVFPLSSGDMNKYLNHTGNHNSGDANLACRGVVRHDVRTKRVRPEPGRLLAS</sequence>
<dbReference type="EMBL" id="JAAXZR010000026">
    <property type="protein sequence ID" value="NLT80224.1"/>
    <property type="molecule type" value="Genomic_DNA"/>
</dbReference>
<feature type="signal peptide" evidence="2">
    <location>
        <begin position="1"/>
        <end position="19"/>
    </location>
</feature>
<keyword evidence="2" id="KW-0732">Signal</keyword>
<reference evidence="3" key="2">
    <citation type="submission" date="2020-01" db="EMBL/GenBank/DDBJ databases">
        <authorList>
            <person name="Campanaro S."/>
        </authorList>
    </citation>
    <scope>NUCLEOTIDE SEQUENCE</scope>
    <source>
        <strain evidence="3">AS01afH2WH_6</strain>
    </source>
</reference>
<evidence type="ECO:0008006" key="5">
    <source>
        <dbReference type="Google" id="ProtNLM"/>
    </source>
</evidence>
<feature type="compositionally biased region" description="Polar residues" evidence="1">
    <location>
        <begin position="45"/>
        <end position="60"/>
    </location>
</feature>
<dbReference type="Proteomes" id="UP000767327">
    <property type="component" value="Unassembled WGS sequence"/>
</dbReference>
<accession>A0A971IDA5</accession>
<organism evidence="3 4">
    <name type="scientific">Bifidobacterium crudilactis</name>
    <dbReference type="NCBI Taxonomy" id="327277"/>
    <lineage>
        <taxon>Bacteria</taxon>
        <taxon>Bacillati</taxon>
        <taxon>Actinomycetota</taxon>
        <taxon>Actinomycetes</taxon>
        <taxon>Bifidobacteriales</taxon>
        <taxon>Bifidobacteriaceae</taxon>
        <taxon>Bifidobacterium</taxon>
    </lineage>
</organism>
<feature type="chain" id="PRO_5036961444" description="Cell surface protein" evidence="2">
    <location>
        <begin position="20"/>
        <end position="251"/>
    </location>
</feature>
<proteinExistence type="predicted"/>
<reference evidence="3" key="1">
    <citation type="journal article" date="2020" name="Biotechnol. Biofuels">
        <title>New insights from the biogas microbiome by comprehensive genome-resolved metagenomics of nearly 1600 species originating from multiple anaerobic digesters.</title>
        <authorList>
            <person name="Campanaro S."/>
            <person name="Treu L."/>
            <person name="Rodriguez-R L.M."/>
            <person name="Kovalovszki A."/>
            <person name="Ziels R.M."/>
            <person name="Maus I."/>
            <person name="Zhu X."/>
            <person name="Kougias P.G."/>
            <person name="Basile A."/>
            <person name="Luo G."/>
            <person name="Schluter A."/>
            <person name="Konstantinidis K.T."/>
            <person name="Angelidaki I."/>
        </authorList>
    </citation>
    <scope>NUCLEOTIDE SEQUENCE</scope>
    <source>
        <strain evidence="3">AS01afH2WH_6</strain>
    </source>
</reference>
<gene>
    <name evidence="3" type="ORF">GXW98_08080</name>
</gene>
<evidence type="ECO:0000313" key="4">
    <source>
        <dbReference type="Proteomes" id="UP000767327"/>
    </source>
</evidence>
<feature type="region of interest" description="Disordered" evidence="1">
    <location>
        <begin position="36"/>
        <end position="60"/>
    </location>
</feature>